<dbReference type="CDD" id="cd00268">
    <property type="entry name" value="DEADc"/>
    <property type="match status" value="1"/>
</dbReference>
<keyword evidence="2" id="KW-0378">Hydrolase</keyword>
<gene>
    <name evidence="11" type="ORF">UV42_C0014G0006</name>
</gene>
<dbReference type="SMART" id="SM00487">
    <property type="entry name" value="DEXDc"/>
    <property type="match status" value="1"/>
</dbReference>
<feature type="domain" description="Helicase C-terminal" evidence="9">
    <location>
        <begin position="219"/>
        <end position="381"/>
    </location>
</feature>
<feature type="compositionally biased region" description="Gly residues" evidence="7">
    <location>
        <begin position="398"/>
        <end position="416"/>
    </location>
</feature>
<evidence type="ECO:0000313" key="11">
    <source>
        <dbReference type="EMBL" id="KKS72067.1"/>
    </source>
</evidence>
<dbReference type="PANTHER" id="PTHR47959:SF13">
    <property type="entry name" value="ATP-DEPENDENT RNA HELICASE RHLE"/>
    <property type="match status" value="1"/>
</dbReference>
<reference evidence="11 12" key="1">
    <citation type="journal article" date="2015" name="Nature">
        <title>rRNA introns, odd ribosomes, and small enigmatic genomes across a large radiation of phyla.</title>
        <authorList>
            <person name="Brown C.T."/>
            <person name="Hug L.A."/>
            <person name="Thomas B.C."/>
            <person name="Sharon I."/>
            <person name="Castelle C.J."/>
            <person name="Singh A."/>
            <person name="Wilkins M.J."/>
            <person name="Williams K.H."/>
            <person name="Banfield J.F."/>
        </authorList>
    </citation>
    <scope>NUCLEOTIDE SEQUENCE [LARGE SCALE GENOMIC DNA]</scope>
</reference>
<evidence type="ECO:0000313" key="12">
    <source>
        <dbReference type="Proteomes" id="UP000033867"/>
    </source>
</evidence>
<dbReference type="CDD" id="cd18787">
    <property type="entry name" value="SF2_C_DEAD"/>
    <property type="match status" value="1"/>
</dbReference>
<evidence type="ECO:0000256" key="2">
    <source>
        <dbReference type="ARBA" id="ARBA00022801"/>
    </source>
</evidence>
<dbReference type="PATRIC" id="fig|1619052.3.peg.353"/>
<dbReference type="GO" id="GO:0016787">
    <property type="term" value="F:hydrolase activity"/>
    <property type="evidence" value="ECO:0007669"/>
    <property type="project" value="UniProtKB-KW"/>
</dbReference>
<dbReference type="PROSITE" id="PS51192">
    <property type="entry name" value="HELICASE_ATP_BIND_1"/>
    <property type="match status" value="1"/>
</dbReference>
<comment type="caution">
    <text evidence="11">The sequence shown here is derived from an EMBL/GenBank/DDBJ whole genome shotgun (WGS) entry which is preliminary data.</text>
</comment>
<feature type="short sequence motif" description="Q motif" evidence="6">
    <location>
        <begin position="9"/>
        <end position="37"/>
    </location>
</feature>
<accession>A0A0G1BFI6</accession>
<dbReference type="InterPro" id="IPR050079">
    <property type="entry name" value="DEAD_box_RNA_helicase"/>
</dbReference>
<dbReference type="Pfam" id="PF00270">
    <property type="entry name" value="DEAD"/>
    <property type="match status" value="1"/>
</dbReference>
<evidence type="ECO:0000259" key="9">
    <source>
        <dbReference type="PROSITE" id="PS51194"/>
    </source>
</evidence>
<dbReference type="InterPro" id="IPR001650">
    <property type="entry name" value="Helicase_C-like"/>
</dbReference>
<dbReference type="GO" id="GO:0005829">
    <property type="term" value="C:cytosol"/>
    <property type="evidence" value="ECO:0007669"/>
    <property type="project" value="TreeGrafter"/>
</dbReference>
<feature type="domain" description="DEAD-box RNA helicase Q" evidence="10">
    <location>
        <begin position="9"/>
        <end position="37"/>
    </location>
</feature>
<evidence type="ECO:0000256" key="5">
    <source>
        <dbReference type="ARBA" id="ARBA00038437"/>
    </source>
</evidence>
<dbReference type="Proteomes" id="UP000033867">
    <property type="component" value="Unassembled WGS sequence"/>
</dbReference>
<dbReference type="Gene3D" id="3.40.50.300">
    <property type="entry name" value="P-loop containing nucleotide triphosphate hydrolases"/>
    <property type="match status" value="2"/>
</dbReference>
<feature type="region of interest" description="Disordered" evidence="7">
    <location>
        <begin position="374"/>
        <end position="432"/>
    </location>
</feature>
<evidence type="ECO:0000256" key="3">
    <source>
        <dbReference type="ARBA" id="ARBA00022806"/>
    </source>
</evidence>
<proteinExistence type="inferred from homology"/>
<evidence type="ECO:0000256" key="6">
    <source>
        <dbReference type="PROSITE-ProRule" id="PRU00552"/>
    </source>
</evidence>
<dbReference type="PROSITE" id="PS51195">
    <property type="entry name" value="Q_MOTIF"/>
    <property type="match status" value="1"/>
</dbReference>
<dbReference type="InterPro" id="IPR044742">
    <property type="entry name" value="DEAD/DEAH_RhlB"/>
</dbReference>
<dbReference type="SUPFAM" id="SSF52540">
    <property type="entry name" value="P-loop containing nucleoside triphosphate hydrolases"/>
    <property type="match status" value="1"/>
</dbReference>
<dbReference type="GO" id="GO:0003676">
    <property type="term" value="F:nucleic acid binding"/>
    <property type="evidence" value="ECO:0007669"/>
    <property type="project" value="InterPro"/>
</dbReference>
<dbReference type="PROSITE" id="PS51194">
    <property type="entry name" value="HELICASE_CTER"/>
    <property type="match status" value="1"/>
</dbReference>
<feature type="domain" description="Helicase ATP-binding" evidence="8">
    <location>
        <begin position="40"/>
        <end position="208"/>
    </location>
</feature>
<dbReference type="AlphaFoldDB" id="A0A0G1BFI6"/>
<dbReference type="PANTHER" id="PTHR47959">
    <property type="entry name" value="ATP-DEPENDENT RNA HELICASE RHLE-RELATED"/>
    <property type="match status" value="1"/>
</dbReference>
<dbReference type="InterPro" id="IPR014001">
    <property type="entry name" value="Helicase_ATP-bd"/>
</dbReference>
<dbReference type="InterPro" id="IPR027417">
    <property type="entry name" value="P-loop_NTPase"/>
</dbReference>
<evidence type="ECO:0000259" key="10">
    <source>
        <dbReference type="PROSITE" id="PS51195"/>
    </source>
</evidence>
<dbReference type="GO" id="GO:0003724">
    <property type="term" value="F:RNA helicase activity"/>
    <property type="evidence" value="ECO:0007669"/>
    <property type="project" value="InterPro"/>
</dbReference>
<dbReference type="Pfam" id="PF00271">
    <property type="entry name" value="Helicase_C"/>
    <property type="match status" value="1"/>
</dbReference>
<sequence length="432" mass="46919">MTTHDTNTGRFADLGIRENFLAVLTKQGFLTPTPIQHQVIPAAIEGKDVVGIAQTGTGKTLAFGIPMVQRLGSGQGRGLILAPTRELAIQIETELLKVAGPLGLKTAVLIGGAPQGKQLAALRKKPHIVIATPGRLVDFMEQREINLGNVSIVALDEADRMLDVGFLPQIKKILATVPKERQTLLFSATMPKEISALAAAYMKLPLRIEIAPQGTAAQNVEQELFVVSKPDKIRLLDHILQESRGSSVLVFSRTKHGAKKIARDIRGMGHTADEIHSNRTQSQRQRALEAFRKGKIRILVATDIAARGIDVKEIGIVINFDLPDNAEDYVHRIGRTGRAGKSGKAISFAAPNERADVKKIERLIRKTLPVLSLPKALPAPRPKPAYEERSPQPHGRPPRGGGYAQRNGQGRGGSRGPRGPRGSQSAHPRRSW</sequence>
<organism evidence="11 12">
    <name type="scientific">Candidatus Magasanikbacteria bacterium GW2011_GWE2_42_7</name>
    <dbReference type="NCBI Taxonomy" id="1619052"/>
    <lineage>
        <taxon>Bacteria</taxon>
        <taxon>Candidatus Magasanikiibacteriota</taxon>
    </lineage>
</organism>
<protein>
    <submittedName>
        <fullName evidence="11">ATP-dependent RNA helicase RhlE</fullName>
    </submittedName>
</protein>
<evidence type="ECO:0000256" key="4">
    <source>
        <dbReference type="ARBA" id="ARBA00022840"/>
    </source>
</evidence>
<keyword evidence="1" id="KW-0547">Nucleotide-binding</keyword>
<dbReference type="InterPro" id="IPR014014">
    <property type="entry name" value="RNA_helicase_DEAD_Q_motif"/>
</dbReference>
<dbReference type="InterPro" id="IPR011545">
    <property type="entry name" value="DEAD/DEAH_box_helicase_dom"/>
</dbReference>
<keyword evidence="3 11" id="KW-0347">Helicase</keyword>
<dbReference type="GO" id="GO:0005524">
    <property type="term" value="F:ATP binding"/>
    <property type="evidence" value="ECO:0007669"/>
    <property type="project" value="UniProtKB-KW"/>
</dbReference>
<name>A0A0G1BFI6_9BACT</name>
<comment type="similarity">
    <text evidence="5">Belongs to the DEAD box helicase family.</text>
</comment>
<dbReference type="EMBL" id="LCEK01000014">
    <property type="protein sequence ID" value="KKS72067.1"/>
    <property type="molecule type" value="Genomic_DNA"/>
</dbReference>
<evidence type="ECO:0000259" key="8">
    <source>
        <dbReference type="PROSITE" id="PS51192"/>
    </source>
</evidence>
<dbReference type="SMART" id="SM00490">
    <property type="entry name" value="HELICc"/>
    <property type="match status" value="1"/>
</dbReference>
<evidence type="ECO:0000256" key="1">
    <source>
        <dbReference type="ARBA" id="ARBA00022741"/>
    </source>
</evidence>
<keyword evidence="4" id="KW-0067">ATP-binding</keyword>
<evidence type="ECO:0000256" key="7">
    <source>
        <dbReference type="SAM" id="MobiDB-lite"/>
    </source>
</evidence>